<name>A0A316TQL6_9ACTN</name>
<dbReference type="InterPro" id="IPR043725">
    <property type="entry name" value="DUF5667"/>
</dbReference>
<dbReference type="EMBL" id="QGDD01000007">
    <property type="protein sequence ID" value="PWN01936.1"/>
    <property type="molecule type" value="Genomic_DNA"/>
</dbReference>
<reference evidence="3 4" key="1">
    <citation type="submission" date="2018-05" db="EMBL/GenBank/DDBJ databases">
        <title>Nocardioides silvaticus genome.</title>
        <authorList>
            <person name="Li C."/>
            <person name="Wang G."/>
        </authorList>
    </citation>
    <scope>NUCLEOTIDE SEQUENCE [LARGE SCALE GENOMIC DNA]</scope>
    <source>
        <strain evidence="3 4">CCTCC AB 2018079</strain>
    </source>
</reference>
<gene>
    <name evidence="3" type="ORF">DJ010_15425</name>
</gene>
<feature type="compositionally biased region" description="Basic and acidic residues" evidence="1">
    <location>
        <begin position="349"/>
        <end position="358"/>
    </location>
</feature>
<evidence type="ECO:0000259" key="2">
    <source>
        <dbReference type="Pfam" id="PF18915"/>
    </source>
</evidence>
<evidence type="ECO:0000256" key="1">
    <source>
        <dbReference type="SAM" id="MobiDB-lite"/>
    </source>
</evidence>
<feature type="domain" description="DUF5667" evidence="2">
    <location>
        <begin position="119"/>
        <end position="227"/>
    </location>
</feature>
<evidence type="ECO:0000313" key="3">
    <source>
        <dbReference type="EMBL" id="PWN01936.1"/>
    </source>
</evidence>
<feature type="compositionally biased region" description="Low complexity" evidence="1">
    <location>
        <begin position="320"/>
        <end position="329"/>
    </location>
</feature>
<dbReference type="Pfam" id="PF18915">
    <property type="entry name" value="DUF5667"/>
    <property type="match status" value="1"/>
</dbReference>
<protein>
    <recommendedName>
        <fullName evidence="2">DUF5667 domain-containing protein</fullName>
    </recommendedName>
</protein>
<dbReference type="Proteomes" id="UP000245507">
    <property type="component" value="Unassembled WGS sequence"/>
</dbReference>
<sequence>MESMTGAYVSRRRAEEFDALLTAPAREQEAATEHAELLELIGALSAVPVVEARPDFVLDLRSRLVVEAARMTRPVDDAVRVRLTPRQRSGARERRAATVLGGFAIVAATGSMAMASQSALPGDVLYPVKRAIENAQTNLQSDDAAKARTLLAHAENRLAEAEQLTAEGADAKTVASTLQDFTDQSNQAAELALDEYASTGDQDAIGDLRTFADDSMAELNSLGDVVPTEARPALITAAQSVQQADTAAFQLCPTCGNGDVTELPEFATMSLARSLHGLLSLQETPLTIDGVLDTEKVEKIAKNEDGKTSDQEPQGTETRTPPTSTDDTPTVPPVDPDVDPDDVSGPLKDLGDQIKDGLDAGGQVTTTTVNETLNGVVNGIGELVDGLLGSK</sequence>
<keyword evidence="4" id="KW-1185">Reference proteome</keyword>
<comment type="caution">
    <text evidence="3">The sequence shown here is derived from an EMBL/GenBank/DDBJ whole genome shotgun (WGS) entry which is preliminary data.</text>
</comment>
<organism evidence="3 4">
    <name type="scientific">Nocardioides silvaticus</name>
    <dbReference type="NCBI Taxonomy" id="2201891"/>
    <lineage>
        <taxon>Bacteria</taxon>
        <taxon>Bacillati</taxon>
        <taxon>Actinomycetota</taxon>
        <taxon>Actinomycetes</taxon>
        <taxon>Propionibacteriales</taxon>
        <taxon>Nocardioidaceae</taxon>
        <taxon>Nocardioides</taxon>
    </lineage>
</organism>
<feature type="compositionally biased region" description="Basic and acidic residues" evidence="1">
    <location>
        <begin position="300"/>
        <end position="310"/>
    </location>
</feature>
<dbReference type="AlphaFoldDB" id="A0A316TQL6"/>
<accession>A0A316TQL6</accession>
<proteinExistence type="predicted"/>
<feature type="region of interest" description="Disordered" evidence="1">
    <location>
        <begin position="300"/>
        <end position="362"/>
    </location>
</feature>
<evidence type="ECO:0000313" key="4">
    <source>
        <dbReference type="Proteomes" id="UP000245507"/>
    </source>
</evidence>